<dbReference type="Pfam" id="PF03860">
    <property type="entry name" value="Csp"/>
    <property type="match status" value="1"/>
</dbReference>
<evidence type="ECO:0008006" key="3">
    <source>
        <dbReference type="Google" id="ProtNLM"/>
    </source>
</evidence>
<evidence type="ECO:0000313" key="2">
    <source>
        <dbReference type="Proteomes" id="UP000184501"/>
    </source>
</evidence>
<dbReference type="AlphaFoldDB" id="A0A1M5D3R3"/>
<accession>A0A1M5D3R3</accession>
<dbReference type="EMBL" id="FQVN01000004">
    <property type="protein sequence ID" value="SHF61571.1"/>
    <property type="molecule type" value="Genomic_DNA"/>
</dbReference>
<dbReference type="Proteomes" id="UP000184501">
    <property type="component" value="Unassembled WGS sequence"/>
</dbReference>
<dbReference type="InterPro" id="IPR044543">
    <property type="entry name" value="YHJQ-like"/>
</dbReference>
<proteinExistence type="predicted"/>
<organism evidence="1 2">
    <name type="scientific">Streptoalloteichus hindustanus</name>
    <dbReference type="NCBI Taxonomy" id="2017"/>
    <lineage>
        <taxon>Bacteria</taxon>
        <taxon>Bacillati</taxon>
        <taxon>Actinomycetota</taxon>
        <taxon>Actinomycetes</taxon>
        <taxon>Pseudonocardiales</taxon>
        <taxon>Pseudonocardiaceae</taxon>
        <taxon>Streptoalloteichus</taxon>
    </lineage>
</organism>
<dbReference type="PANTHER" id="PTHR37310:SF1">
    <property type="entry name" value="CYTOPLASMIC PROTEIN"/>
    <property type="match status" value="1"/>
</dbReference>
<gene>
    <name evidence="1" type="ORF">SAMN05444320_104286</name>
</gene>
<dbReference type="CDD" id="cd08026">
    <property type="entry name" value="DUF326"/>
    <property type="match status" value="1"/>
</dbReference>
<dbReference type="STRING" id="2017.SAMN05444320_104286"/>
<reference evidence="1 2" key="1">
    <citation type="submission" date="2016-11" db="EMBL/GenBank/DDBJ databases">
        <authorList>
            <person name="Jaros S."/>
            <person name="Januszkiewicz K."/>
            <person name="Wedrychowicz H."/>
        </authorList>
    </citation>
    <scope>NUCLEOTIDE SEQUENCE [LARGE SCALE GENOMIC DNA]</scope>
    <source>
        <strain evidence="1 2">DSM 44523</strain>
    </source>
</reference>
<dbReference type="Gene3D" id="1.20.1270.360">
    <property type="match status" value="1"/>
</dbReference>
<protein>
    <recommendedName>
        <fullName evidence="3">Four-helix bundle copper-binding protein</fullName>
    </recommendedName>
</protein>
<evidence type="ECO:0000313" key="1">
    <source>
        <dbReference type="EMBL" id="SHF61571.1"/>
    </source>
</evidence>
<dbReference type="InterPro" id="IPR005560">
    <property type="entry name" value="Csp_YhjQ"/>
</dbReference>
<keyword evidence="2" id="KW-1185">Reference proteome</keyword>
<sequence>MLTCGAGPRGGVPSRVVAAMTQVAEMLRSYPADLGRVDREALTRCIEECYSCAQTCTACADACMSEADEMLPMLRKCIRSCEDCADVCDTTGRILSRHTGYDANITRAVLAACATVCRSCGDECERHADRHSHCRVCAQACRRCEQACRELVTSLG</sequence>
<dbReference type="PANTHER" id="PTHR37310">
    <property type="entry name" value="CYTOPLASMIC PROTEIN-RELATED"/>
    <property type="match status" value="1"/>
</dbReference>
<name>A0A1M5D3R3_STRHI</name>